<sequence>MKNPIVDKSFIFAEKILNIYFFLRENNHYRLADQIVGSGTYIGANVEEAQAAQSKNDFISKISIASKEARETAYWIKLLDRKELIGDHPDFIFLQSEILEINKMLTSILISSKKYR</sequence>
<name>A0A9X2SY52_9BACT</name>
<evidence type="ECO:0000313" key="2">
    <source>
        <dbReference type="Proteomes" id="UP001142175"/>
    </source>
</evidence>
<dbReference type="AlphaFoldDB" id="A0A9X2SY52"/>
<protein>
    <submittedName>
        <fullName evidence="1">Four helix bundle protein</fullName>
    </submittedName>
</protein>
<dbReference type="PANTHER" id="PTHR38471">
    <property type="entry name" value="FOUR HELIX BUNDLE PROTEIN"/>
    <property type="match status" value="1"/>
</dbReference>
<comment type="caution">
    <text evidence="1">The sequence shown here is derived from an EMBL/GenBank/DDBJ whole genome shotgun (WGS) entry which is preliminary data.</text>
</comment>
<dbReference type="Proteomes" id="UP001142175">
    <property type="component" value="Unassembled WGS sequence"/>
</dbReference>
<accession>A0A9X2SY52</accession>
<gene>
    <name evidence="1" type="ORF">NU887_07285</name>
</gene>
<dbReference type="RefSeq" id="WP_258422715.1">
    <property type="nucleotide sequence ID" value="NZ_JANSUY010000003.1"/>
</dbReference>
<proteinExistence type="predicted"/>
<dbReference type="InterPro" id="IPR012657">
    <property type="entry name" value="23S_rRNA-intervening_sequence"/>
</dbReference>
<keyword evidence="2" id="KW-1185">Reference proteome</keyword>
<organism evidence="1 2">
    <name type="scientific">Aquiflexum gelatinilyticum</name>
    <dbReference type="NCBI Taxonomy" id="2961943"/>
    <lineage>
        <taxon>Bacteria</taxon>
        <taxon>Pseudomonadati</taxon>
        <taxon>Bacteroidota</taxon>
        <taxon>Cytophagia</taxon>
        <taxon>Cytophagales</taxon>
        <taxon>Cyclobacteriaceae</taxon>
        <taxon>Aquiflexum</taxon>
    </lineage>
</organism>
<dbReference type="Pfam" id="PF05635">
    <property type="entry name" value="23S_rRNA_IVP"/>
    <property type="match status" value="1"/>
</dbReference>
<dbReference type="Gene3D" id="1.20.1440.60">
    <property type="entry name" value="23S rRNA-intervening sequence"/>
    <property type="match status" value="1"/>
</dbReference>
<dbReference type="NCBIfam" id="TIGR02436">
    <property type="entry name" value="four helix bundle protein"/>
    <property type="match status" value="1"/>
</dbReference>
<reference evidence="1" key="1">
    <citation type="submission" date="2022-08" db="EMBL/GenBank/DDBJ databases">
        <authorList>
            <person name="Zhang D."/>
        </authorList>
    </citation>
    <scope>NUCLEOTIDE SEQUENCE</scope>
    <source>
        <strain evidence="1">XJ19-11</strain>
    </source>
</reference>
<dbReference type="EMBL" id="JANSUY010000003">
    <property type="protein sequence ID" value="MCR9014837.1"/>
    <property type="molecule type" value="Genomic_DNA"/>
</dbReference>
<evidence type="ECO:0000313" key="1">
    <source>
        <dbReference type="EMBL" id="MCR9014837.1"/>
    </source>
</evidence>
<dbReference type="SUPFAM" id="SSF158446">
    <property type="entry name" value="IVS-encoded protein-like"/>
    <property type="match status" value="1"/>
</dbReference>
<dbReference type="PIRSF" id="PIRSF035652">
    <property type="entry name" value="CHP02436"/>
    <property type="match status" value="1"/>
</dbReference>
<dbReference type="InterPro" id="IPR036583">
    <property type="entry name" value="23S_rRNA_IVS_sf"/>
</dbReference>
<dbReference type="PANTHER" id="PTHR38471:SF2">
    <property type="entry name" value="FOUR HELIX BUNDLE PROTEIN"/>
    <property type="match status" value="1"/>
</dbReference>